<name>A0A819LL38_9BILA</name>
<reference evidence="2" key="1">
    <citation type="submission" date="2021-02" db="EMBL/GenBank/DDBJ databases">
        <authorList>
            <person name="Nowell W R."/>
        </authorList>
    </citation>
    <scope>NUCLEOTIDE SEQUENCE</scope>
</reference>
<feature type="transmembrane region" description="Helical" evidence="1">
    <location>
        <begin position="16"/>
        <end position="40"/>
    </location>
</feature>
<organism evidence="2 3">
    <name type="scientific">Adineta steineri</name>
    <dbReference type="NCBI Taxonomy" id="433720"/>
    <lineage>
        <taxon>Eukaryota</taxon>
        <taxon>Metazoa</taxon>
        <taxon>Spiralia</taxon>
        <taxon>Gnathifera</taxon>
        <taxon>Rotifera</taxon>
        <taxon>Eurotatoria</taxon>
        <taxon>Bdelloidea</taxon>
        <taxon>Adinetida</taxon>
        <taxon>Adinetidae</taxon>
        <taxon>Adineta</taxon>
    </lineage>
</organism>
<sequence>MSSSYISSLNDASKQITIYVGIPTLIAGVLGGLLNTIVFLSLRTFRESPCAFYLTIMSIVNVGQMITGLLARILTSGFNIDWSLTSLFYCKFRLYCFQ</sequence>
<accession>A0A819LL38</accession>
<feature type="transmembrane region" description="Helical" evidence="1">
    <location>
        <begin position="52"/>
        <end position="74"/>
    </location>
</feature>
<keyword evidence="1" id="KW-0472">Membrane</keyword>
<protein>
    <submittedName>
        <fullName evidence="2">Uncharacterized protein</fullName>
    </submittedName>
</protein>
<dbReference type="Proteomes" id="UP000663844">
    <property type="component" value="Unassembled WGS sequence"/>
</dbReference>
<dbReference type="EMBL" id="CAJOAZ010002875">
    <property type="protein sequence ID" value="CAF3967085.1"/>
    <property type="molecule type" value="Genomic_DNA"/>
</dbReference>
<comment type="caution">
    <text evidence="2">The sequence shown here is derived from an EMBL/GenBank/DDBJ whole genome shotgun (WGS) entry which is preliminary data.</text>
</comment>
<gene>
    <name evidence="2" type="ORF">OXD698_LOCUS27602</name>
</gene>
<proteinExistence type="predicted"/>
<dbReference type="AlphaFoldDB" id="A0A819LL38"/>
<keyword evidence="1" id="KW-0812">Transmembrane</keyword>
<dbReference type="Gene3D" id="1.20.1070.10">
    <property type="entry name" value="Rhodopsin 7-helix transmembrane proteins"/>
    <property type="match status" value="1"/>
</dbReference>
<evidence type="ECO:0000313" key="2">
    <source>
        <dbReference type="EMBL" id="CAF3967085.1"/>
    </source>
</evidence>
<evidence type="ECO:0000256" key="1">
    <source>
        <dbReference type="SAM" id="Phobius"/>
    </source>
</evidence>
<feature type="non-terminal residue" evidence="2">
    <location>
        <position position="98"/>
    </location>
</feature>
<evidence type="ECO:0000313" key="3">
    <source>
        <dbReference type="Proteomes" id="UP000663844"/>
    </source>
</evidence>
<keyword evidence="1" id="KW-1133">Transmembrane helix</keyword>